<keyword evidence="2" id="KW-1185">Reference proteome</keyword>
<accession>A0ABY4EXG8</accession>
<protein>
    <submittedName>
        <fullName evidence="1">DUF2252 domain-containing protein</fullName>
    </submittedName>
</protein>
<sequence>MVHNIKAKVQETNQLLRKQSLHTILEQLDGYVMQLSKTNRRKKYRKMKQDPYSFYRGAAYLFYYDVTKIPFSFHTDEDKLTWIMGDMHFDNFSSFQDEEGNLVFDVDDFDEGYIGSYLYDLLRMVVSIRLLAEQQGITDVEERDELVVTFLKAYRKKIKKFAKREEDPKDLYFTTDHTKGPIKKVLKKLEERQETHELHKQTTLNNEGKRVFDREKEKLQEVSQREYNDIVENWSQYMESIDSELFKGEEHYQIKDIVKKTGAGVASTGLKRYFILIEGTTDDENEDDIILELKEARPPIPSYFVPYQETFWKQYNHQGKRVVETQKAMHHKADAYLGYLTIRNFEFYVRERCAYDKDISPKHLDSFKPIKQSVKTMGQIAAKIHSRADQDIDEHLLDYHSEDEIYQTIEQNKDAFIHELVLWSRFYKRQVEQDYQLFLEWLKNDFNQSSKGNENVRSTQKRSS</sequence>
<dbReference type="PANTHER" id="PTHR39441">
    <property type="entry name" value="DUF2252 DOMAIN-CONTAINING PROTEIN"/>
    <property type="match status" value="1"/>
</dbReference>
<dbReference type="Pfam" id="PF10009">
    <property type="entry name" value="DUF2252"/>
    <property type="match status" value="1"/>
</dbReference>
<evidence type="ECO:0000313" key="2">
    <source>
        <dbReference type="Proteomes" id="UP000831782"/>
    </source>
</evidence>
<dbReference type="InterPro" id="IPR018721">
    <property type="entry name" value="DUF2252"/>
</dbReference>
<name>A0ABY4EXG8_9BACI</name>
<proteinExistence type="predicted"/>
<gene>
    <name evidence="1" type="ORF">MUN88_02245</name>
</gene>
<organism evidence="1 2">
    <name type="scientific">Gracilibacillus caseinilyticus</name>
    <dbReference type="NCBI Taxonomy" id="2932256"/>
    <lineage>
        <taxon>Bacteria</taxon>
        <taxon>Bacillati</taxon>
        <taxon>Bacillota</taxon>
        <taxon>Bacilli</taxon>
        <taxon>Bacillales</taxon>
        <taxon>Bacillaceae</taxon>
        <taxon>Gracilibacillus</taxon>
    </lineage>
</organism>
<dbReference type="EMBL" id="CP095072">
    <property type="protein sequence ID" value="UOQ48979.1"/>
    <property type="molecule type" value="Genomic_DNA"/>
</dbReference>
<dbReference type="Proteomes" id="UP000831782">
    <property type="component" value="Chromosome"/>
</dbReference>
<evidence type="ECO:0000313" key="1">
    <source>
        <dbReference type="EMBL" id="UOQ48979.1"/>
    </source>
</evidence>
<dbReference type="RefSeq" id="WP_244720328.1">
    <property type="nucleotide sequence ID" value="NZ_CP095072.1"/>
</dbReference>
<dbReference type="PANTHER" id="PTHR39441:SF1">
    <property type="entry name" value="DUF2252 DOMAIN-CONTAINING PROTEIN"/>
    <property type="match status" value="1"/>
</dbReference>
<reference evidence="1 2" key="1">
    <citation type="submission" date="2022-04" db="EMBL/GenBank/DDBJ databases">
        <title>Gracilibacillus sp. isolated from saltern.</title>
        <authorList>
            <person name="Won M."/>
            <person name="Lee C.-M."/>
            <person name="Woen H.-Y."/>
            <person name="Kwon S.-W."/>
        </authorList>
    </citation>
    <scope>NUCLEOTIDE SEQUENCE [LARGE SCALE GENOMIC DNA]</scope>
    <source>
        <strain evidence="1 2">SSWR10-1</strain>
    </source>
</reference>